<accession>A0A0A8UVF5</accession>
<name>A0A0A8UVF5_LEGHA</name>
<evidence type="ECO:0000313" key="2">
    <source>
        <dbReference type="Proteomes" id="UP000032803"/>
    </source>
</evidence>
<keyword evidence="2" id="KW-1185">Reference proteome</keyword>
<dbReference type="RefSeq" id="WP_045106683.1">
    <property type="nucleotide sequence ID" value="NZ_LN681225.1"/>
</dbReference>
<gene>
    <name evidence="1" type="ORF">LHA_2479</name>
</gene>
<dbReference type="PATRIC" id="fig|449.7.peg.1136"/>
<proteinExistence type="predicted"/>
<dbReference type="OrthoDB" id="5652404at2"/>
<dbReference type="HOGENOM" id="CLU_1150751_0_0_6"/>
<dbReference type="KEGG" id="lha:LHA_2479"/>
<protein>
    <submittedName>
        <fullName evidence="1">Uncharacterized protein</fullName>
    </submittedName>
</protein>
<dbReference type="EMBL" id="LN681225">
    <property type="protein sequence ID" value="CEK11491.1"/>
    <property type="molecule type" value="Genomic_DNA"/>
</dbReference>
<reference evidence="2" key="1">
    <citation type="submission" date="2014-09" db="EMBL/GenBank/DDBJ databases">
        <authorList>
            <person name="Gomez-Valero L."/>
        </authorList>
    </citation>
    <scope>NUCLEOTIDE SEQUENCE [LARGE SCALE GENOMIC DNA]</scope>
    <source>
        <strain evidence="2">ATCC35250</strain>
    </source>
</reference>
<organism evidence="1 2">
    <name type="scientific">Legionella hackeliae</name>
    <dbReference type="NCBI Taxonomy" id="449"/>
    <lineage>
        <taxon>Bacteria</taxon>
        <taxon>Pseudomonadati</taxon>
        <taxon>Pseudomonadota</taxon>
        <taxon>Gammaproteobacteria</taxon>
        <taxon>Legionellales</taxon>
        <taxon>Legionellaceae</taxon>
        <taxon>Legionella</taxon>
    </lineage>
</organism>
<evidence type="ECO:0000313" key="1">
    <source>
        <dbReference type="EMBL" id="CEK11491.1"/>
    </source>
</evidence>
<sequence length="241" mass="27408">MSIPNKTDQVRSEWLAINKLNPKEKYKRLKALSFQLDLSEDLTIEDIELYTTIINSAKKIAGFPSQLNKKLQQLSYLKLKLLGIDLSELKIVLKENFFIDLEAAAIGIADEAFLKYGLEQDQEKIKQVICQGQRLCFSTGCDGTFKVQVRMVNLEYPVFSEKEQKTLIAYSDILTLEVPTGTLVITDYLSEIPEKIIKVLPGQYRVCFNLNKQDTYIICLAKISSRNSCIKNDTEIPVIEG</sequence>
<dbReference type="Proteomes" id="UP000032803">
    <property type="component" value="Chromosome I"/>
</dbReference>
<dbReference type="AlphaFoldDB" id="A0A0A8UVF5"/>